<dbReference type="EMBL" id="GGEC01075549">
    <property type="protein sequence ID" value="MBX56033.1"/>
    <property type="molecule type" value="Transcribed_RNA"/>
</dbReference>
<dbReference type="AlphaFoldDB" id="A0A2P2PMS1"/>
<name>A0A2P2PMS1_RHIMU</name>
<evidence type="ECO:0000313" key="1">
    <source>
        <dbReference type="EMBL" id="MBX56033.1"/>
    </source>
</evidence>
<accession>A0A2P2PMS1</accession>
<proteinExistence type="predicted"/>
<protein>
    <submittedName>
        <fullName evidence="1">Uncharacterized protein</fullName>
    </submittedName>
</protein>
<sequence length="36" mass="4375">MELVHTYKCYVWLPMWQIGRDQCCFVSLYAFVMLLS</sequence>
<reference evidence="1" key="1">
    <citation type="submission" date="2018-02" db="EMBL/GenBank/DDBJ databases">
        <title>Rhizophora mucronata_Transcriptome.</title>
        <authorList>
            <person name="Meera S.P."/>
            <person name="Sreeshan A."/>
            <person name="Augustine A."/>
        </authorList>
    </citation>
    <scope>NUCLEOTIDE SEQUENCE</scope>
    <source>
        <tissue evidence="1">Leaf</tissue>
    </source>
</reference>
<organism evidence="1">
    <name type="scientific">Rhizophora mucronata</name>
    <name type="common">Asiatic mangrove</name>
    <dbReference type="NCBI Taxonomy" id="61149"/>
    <lineage>
        <taxon>Eukaryota</taxon>
        <taxon>Viridiplantae</taxon>
        <taxon>Streptophyta</taxon>
        <taxon>Embryophyta</taxon>
        <taxon>Tracheophyta</taxon>
        <taxon>Spermatophyta</taxon>
        <taxon>Magnoliopsida</taxon>
        <taxon>eudicotyledons</taxon>
        <taxon>Gunneridae</taxon>
        <taxon>Pentapetalae</taxon>
        <taxon>rosids</taxon>
        <taxon>fabids</taxon>
        <taxon>Malpighiales</taxon>
        <taxon>Rhizophoraceae</taxon>
        <taxon>Rhizophora</taxon>
    </lineage>
</organism>